<dbReference type="FunFam" id="3.30.1250.10:FF:000001">
    <property type="entry name" value="SBDS, ribosome maturation factor"/>
    <property type="match status" value="1"/>
</dbReference>
<evidence type="ECO:0000256" key="3">
    <source>
        <dbReference type="ARBA" id="ARBA00007433"/>
    </source>
</evidence>
<keyword evidence="10" id="KW-1185">Reference proteome</keyword>
<keyword evidence="5" id="KW-0690">Ribosome biogenesis</keyword>
<evidence type="ECO:0000256" key="2">
    <source>
        <dbReference type="ARBA" id="ARBA00004496"/>
    </source>
</evidence>
<comment type="subcellular location">
    <subcellularLocation>
        <location evidence="2">Cytoplasm</location>
    </subcellularLocation>
    <subcellularLocation>
        <location evidence="1">Nucleus</location>
    </subcellularLocation>
</comment>
<proteinExistence type="inferred from homology"/>
<organism evidence="9 10">
    <name type="scientific">Limosa lapponica baueri</name>
    <dbReference type="NCBI Taxonomy" id="1758121"/>
    <lineage>
        <taxon>Eukaryota</taxon>
        <taxon>Metazoa</taxon>
        <taxon>Chordata</taxon>
        <taxon>Craniata</taxon>
        <taxon>Vertebrata</taxon>
        <taxon>Euteleostomi</taxon>
        <taxon>Archelosauria</taxon>
        <taxon>Archosauria</taxon>
        <taxon>Dinosauria</taxon>
        <taxon>Saurischia</taxon>
        <taxon>Theropoda</taxon>
        <taxon>Coelurosauria</taxon>
        <taxon>Aves</taxon>
        <taxon>Neognathae</taxon>
        <taxon>Neoaves</taxon>
        <taxon>Charadriiformes</taxon>
        <taxon>Scolopacidae</taxon>
        <taxon>Limosa</taxon>
    </lineage>
</organism>
<dbReference type="SUPFAM" id="SSF89895">
    <property type="entry name" value="FYSH domain"/>
    <property type="match status" value="1"/>
</dbReference>
<dbReference type="GO" id="GO:0042254">
    <property type="term" value="P:ribosome biogenesis"/>
    <property type="evidence" value="ECO:0007669"/>
    <property type="project" value="UniProtKB-KW"/>
</dbReference>
<dbReference type="PROSITE" id="PS01267">
    <property type="entry name" value="UPF0023"/>
    <property type="match status" value="1"/>
</dbReference>
<accession>A0A2I0T5V0</accession>
<dbReference type="OrthoDB" id="10253092at2759"/>
<reference evidence="10" key="1">
    <citation type="submission" date="2017-11" db="EMBL/GenBank/DDBJ databases">
        <authorList>
            <person name="Lima N.C."/>
            <person name="Parody-Merino A.M."/>
            <person name="Battley P.F."/>
            <person name="Fidler A.E."/>
            <person name="Prosdocimi F."/>
        </authorList>
    </citation>
    <scope>NUCLEOTIDE SEQUENCE [LARGE SCALE GENOMIC DNA]</scope>
</reference>
<reference evidence="10" key="2">
    <citation type="submission" date="2017-12" db="EMBL/GenBank/DDBJ databases">
        <title>Genome sequence of the Bar-tailed Godwit (Limosa lapponica baueri).</title>
        <authorList>
            <person name="Lima N.C.B."/>
            <person name="Parody-Merino A.M."/>
            <person name="Battley P.F."/>
            <person name="Fidler A.E."/>
            <person name="Prosdocimi F."/>
        </authorList>
    </citation>
    <scope>NUCLEOTIDE SEQUENCE [LARGE SCALE GENOMIC DNA]</scope>
</reference>
<evidence type="ECO:0000313" key="10">
    <source>
        <dbReference type="Proteomes" id="UP000233556"/>
    </source>
</evidence>
<dbReference type="Pfam" id="PF01172">
    <property type="entry name" value="SBDS_N"/>
    <property type="match status" value="1"/>
</dbReference>
<dbReference type="InterPro" id="IPR019783">
    <property type="entry name" value="SDO1/SBDS_N"/>
</dbReference>
<gene>
    <name evidence="9" type="ORF">llap_20521</name>
</gene>
<protein>
    <recommendedName>
        <fullName evidence="8">Ribosome maturation protein SDO1/SBDS N-terminal domain-containing protein</fullName>
    </recommendedName>
</protein>
<keyword evidence="6" id="KW-0539">Nucleus</keyword>
<evidence type="ECO:0000256" key="7">
    <source>
        <dbReference type="ARBA" id="ARBA00049708"/>
    </source>
</evidence>
<comment type="subunit">
    <text evidence="7">Associates with the 60S ribosomal subunit.</text>
</comment>
<evidence type="ECO:0000256" key="1">
    <source>
        <dbReference type="ARBA" id="ARBA00004123"/>
    </source>
</evidence>
<dbReference type="PANTHER" id="PTHR10927:SF1">
    <property type="entry name" value="RIBOSOME MATURATION PROTEIN SBDS"/>
    <property type="match status" value="1"/>
</dbReference>
<comment type="similarity">
    <text evidence="3">Belongs to the SDO1/SBDS family.</text>
</comment>
<evidence type="ECO:0000256" key="5">
    <source>
        <dbReference type="ARBA" id="ARBA00022517"/>
    </source>
</evidence>
<sequence>MSIFTPTNQIRLTNVAVVRARRGGKRFEIACYRNKVMGWRSGAEKDLDEVLQTHTVFVNVSKGQVAKKEDLVKAFGTDDQTEICKMVCLIDPGCFREIDELIRSETKGKGTLEVLSLKDVEEGDEKLE</sequence>
<name>A0A2I0T5V0_LIMLA</name>
<dbReference type="EMBL" id="KZ517874">
    <property type="protein sequence ID" value="PKU29174.1"/>
    <property type="molecule type" value="Genomic_DNA"/>
</dbReference>
<dbReference type="PANTHER" id="PTHR10927">
    <property type="entry name" value="RIBOSOME MATURATION PROTEIN SBDS"/>
    <property type="match status" value="1"/>
</dbReference>
<dbReference type="AlphaFoldDB" id="A0A2I0T5V0"/>
<evidence type="ECO:0000256" key="6">
    <source>
        <dbReference type="ARBA" id="ARBA00023242"/>
    </source>
</evidence>
<evidence type="ECO:0000313" key="9">
    <source>
        <dbReference type="EMBL" id="PKU29174.1"/>
    </source>
</evidence>
<dbReference type="InterPro" id="IPR018023">
    <property type="entry name" value="Ribosome_mat_SBDS_CS"/>
</dbReference>
<keyword evidence="4" id="KW-0963">Cytoplasm</keyword>
<dbReference type="InterPro" id="IPR039100">
    <property type="entry name" value="Sdo1/SBDS-like"/>
</dbReference>
<dbReference type="GO" id="GO:0005737">
    <property type="term" value="C:cytoplasm"/>
    <property type="evidence" value="ECO:0007669"/>
    <property type="project" value="UniProtKB-SubCell"/>
</dbReference>
<dbReference type="Proteomes" id="UP000233556">
    <property type="component" value="Unassembled WGS sequence"/>
</dbReference>
<evidence type="ECO:0000256" key="4">
    <source>
        <dbReference type="ARBA" id="ARBA00022490"/>
    </source>
</evidence>
<dbReference type="Gene3D" id="3.30.1250.10">
    <property type="entry name" value="Ribosome maturation protein SBDS, N-terminal domain"/>
    <property type="match status" value="1"/>
</dbReference>
<feature type="domain" description="Ribosome maturation protein SDO1/SBDS N-terminal" evidence="8">
    <location>
        <begin position="14"/>
        <end position="87"/>
    </location>
</feature>
<evidence type="ECO:0000259" key="8">
    <source>
        <dbReference type="Pfam" id="PF01172"/>
    </source>
</evidence>
<dbReference type="InterPro" id="IPR036786">
    <property type="entry name" value="Ribosome_mat_SBDS_N_sf"/>
</dbReference>
<dbReference type="GO" id="GO:0005634">
    <property type="term" value="C:nucleus"/>
    <property type="evidence" value="ECO:0007669"/>
    <property type="project" value="UniProtKB-SubCell"/>
</dbReference>